<evidence type="ECO:0000259" key="1">
    <source>
        <dbReference type="PROSITE" id="PS50181"/>
    </source>
</evidence>
<reference evidence="2" key="1">
    <citation type="journal article" date="2021" name="Nat. Commun.">
        <title>Genetic determinants of endophytism in the Arabidopsis root mycobiome.</title>
        <authorList>
            <person name="Mesny F."/>
            <person name="Miyauchi S."/>
            <person name="Thiergart T."/>
            <person name="Pickel B."/>
            <person name="Atanasova L."/>
            <person name="Karlsson M."/>
            <person name="Huettel B."/>
            <person name="Barry K.W."/>
            <person name="Haridas S."/>
            <person name="Chen C."/>
            <person name="Bauer D."/>
            <person name="Andreopoulos W."/>
            <person name="Pangilinan J."/>
            <person name="LaButti K."/>
            <person name="Riley R."/>
            <person name="Lipzen A."/>
            <person name="Clum A."/>
            <person name="Drula E."/>
            <person name="Henrissat B."/>
            <person name="Kohler A."/>
            <person name="Grigoriev I.V."/>
            <person name="Martin F.M."/>
            <person name="Hacquard S."/>
        </authorList>
    </citation>
    <scope>NUCLEOTIDE SEQUENCE</scope>
    <source>
        <strain evidence="2">MPI-CAGE-AT-0023</strain>
    </source>
</reference>
<name>A0A9P9JKY1_FUSRE</name>
<dbReference type="EMBL" id="JAGMUX010000030">
    <property type="protein sequence ID" value="KAH7213368.1"/>
    <property type="molecule type" value="Genomic_DNA"/>
</dbReference>
<protein>
    <recommendedName>
        <fullName evidence="1">F-box domain-containing protein</fullName>
    </recommendedName>
</protein>
<evidence type="ECO:0000313" key="3">
    <source>
        <dbReference type="Proteomes" id="UP000720189"/>
    </source>
</evidence>
<feature type="domain" description="F-box" evidence="1">
    <location>
        <begin position="7"/>
        <end position="52"/>
    </location>
</feature>
<dbReference type="Proteomes" id="UP000720189">
    <property type="component" value="Unassembled WGS sequence"/>
</dbReference>
<evidence type="ECO:0000313" key="2">
    <source>
        <dbReference type="EMBL" id="KAH7213368.1"/>
    </source>
</evidence>
<organism evidence="2 3">
    <name type="scientific">Fusarium redolens</name>
    <dbReference type="NCBI Taxonomy" id="48865"/>
    <lineage>
        <taxon>Eukaryota</taxon>
        <taxon>Fungi</taxon>
        <taxon>Dikarya</taxon>
        <taxon>Ascomycota</taxon>
        <taxon>Pezizomycotina</taxon>
        <taxon>Sordariomycetes</taxon>
        <taxon>Hypocreomycetidae</taxon>
        <taxon>Hypocreales</taxon>
        <taxon>Nectriaceae</taxon>
        <taxon>Fusarium</taxon>
        <taxon>Fusarium redolens species complex</taxon>
    </lineage>
</organism>
<accession>A0A9P9JKY1</accession>
<dbReference type="InterPro" id="IPR001810">
    <property type="entry name" value="F-box_dom"/>
</dbReference>
<sequence>MSSRSFNASLDRMPTELLRMTGRHMSRDTLGSVTRVSKRLRIIFLSQLLRTMTFTGDVSEIARDIRSLQEKHPASPSGPLYKYIRFINFILKSPLTLHQSMLSSRSLRTPGTVRDLFREATELQGVSFDFGAAPLIWQEYFIAHLGDASDWPGLSSLCVFRAHPTIYRAIISRSTSEDLKALAVSSYRCYKRLKPRYSHLKRLAVVDFFWVPMGRLRPVKIAGILNDIADNFKHLECLILGNFLNATGYQRQRQFQTEQDSRDLNIMIIKLVMTLKAMPRLVRFAFTLDDATFGSRHFGEGWKPWNTDAGKMTWYTDQVHGISGCVPRLQQLCIRTQPATYIRGIRRSSQPKMAISWQTDMQGTGHGFDQVFV</sequence>
<dbReference type="AlphaFoldDB" id="A0A9P9JKY1"/>
<dbReference type="PROSITE" id="PS50181">
    <property type="entry name" value="FBOX"/>
    <property type="match status" value="1"/>
</dbReference>
<dbReference type="OrthoDB" id="5046458at2759"/>
<dbReference type="GeneID" id="70230407"/>
<proteinExistence type="predicted"/>
<dbReference type="RefSeq" id="XP_046041816.1">
    <property type="nucleotide sequence ID" value="XM_046200453.1"/>
</dbReference>
<gene>
    <name evidence="2" type="ORF">BKA55DRAFT_697877</name>
</gene>
<keyword evidence="3" id="KW-1185">Reference proteome</keyword>
<comment type="caution">
    <text evidence="2">The sequence shown here is derived from an EMBL/GenBank/DDBJ whole genome shotgun (WGS) entry which is preliminary data.</text>
</comment>